<dbReference type="GO" id="GO:0003735">
    <property type="term" value="F:structural constituent of ribosome"/>
    <property type="evidence" value="ECO:0007669"/>
    <property type="project" value="InterPro"/>
</dbReference>
<dbReference type="PIRSF" id="PIRSF005590">
    <property type="entry name" value="Ribosomal_L10"/>
    <property type="match status" value="1"/>
</dbReference>
<comment type="similarity">
    <text evidence="1">Belongs to the universal ribosomal protein uL16 family.</text>
</comment>
<dbReference type="InterPro" id="IPR047873">
    <property type="entry name" value="Ribosomal_uL16"/>
</dbReference>
<dbReference type="AlphaFoldDB" id="R4UV78"/>
<dbReference type="PANTHER" id="PTHR11726">
    <property type="entry name" value="60S RIBOSOMAL PROTEIN L10"/>
    <property type="match status" value="1"/>
</dbReference>
<dbReference type="FunFam" id="3.90.1170.10:FF:000002">
    <property type="entry name" value="60S ribosomal protein L10"/>
    <property type="match status" value="1"/>
</dbReference>
<proteinExistence type="evidence at transcript level"/>
<dbReference type="Pfam" id="PF00252">
    <property type="entry name" value="Ribosomal_L16"/>
    <property type="match status" value="1"/>
</dbReference>
<dbReference type="EMBL" id="KC632337">
    <property type="protein sequence ID" value="AGM32151.1"/>
    <property type="molecule type" value="mRNA"/>
</dbReference>
<dbReference type="GO" id="GO:0005840">
    <property type="term" value="C:ribosome"/>
    <property type="evidence" value="ECO:0007669"/>
    <property type="project" value="UniProtKB-KW"/>
</dbReference>
<dbReference type="GO" id="GO:0006412">
    <property type="term" value="P:translation"/>
    <property type="evidence" value="ECO:0007669"/>
    <property type="project" value="InterPro"/>
</dbReference>
<evidence type="ECO:0000256" key="5">
    <source>
        <dbReference type="ARBA" id="ARBA00041208"/>
    </source>
</evidence>
<evidence type="ECO:0000256" key="2">
    <source>
        <dbReference type="ARBA" id="ARBA00022980"/>
    </source>
</evidence>
<evidence type="ECO:0000313" key="8">
    <source>
        <dbReference type="EMBL" id="AGM32151.1"/>
    </source>
</evidence>
<keyword evidence="3" id="KW-0687">Ribonucleoprotein</keyword>
<dbReference type="NCBIfam" id="NF003239">
    <property type="entry name" value="PRK04199.1-4"/>
    <property type="match status" value="1"/>
</dbReference>
<evidence type="ECO:0000256" key="1">
    <source>
        <dbReference type="ARBA" id="ARBA00008931"/>
    </source>
</evidence>
<evidence type="ECO:0000256" key="4">
    <source>
        <dbReference type="ARBA" id="ARBA00035198"/>
    </source>
</evidence>
<protein>
    <recommendedName>
        <fullName evidence="4">Large ribosomal subunit protein uL16</fullName>
    </recommendedName>
    <alternativeName>
        <fullName evidence="5">60S ribosomal protein L10</fullName>
    </alternativeName>
    <alternativeName>
        <fullName evidence="7">QM protein homolog</fullName>
    </alternativeName>
</protein>
<comment type="subunit">
    <text evidence="6">Component of the large ribosomal subunit. Mature ribosomes consist of a small (40S) and a large (60S) subunit. The 40S subunit contains about 33 different proteins and 1 molecule of RNA (18S). The 60S subunit contains about 49 different proteins and 3 molecules of RNA (28S, 5.8S and 5S).</text>
</comment>
<dbReference type="SUPFAM" id="SSF54686">
    <property type="entry name" value="Ribosomal protein L16p/L10e"/>
    <property type="match status" value="1"/>
</dbReference>
<keyword evidence="2 8" id="KW-0689">Ribosomal protein</keyword>
<dbReference type="InterPro" id="IPR036920">
    <property type="entry name" value="Ribosomal_uL16_sf"/>
</dbReference>
<evidence type="ECO:0000256" key="7">
    <source>
        <dbReference type="ARBA" id="ARBA00081317"/>
    </source>
</evidence>
<accession>R4UV78</accession>
<evidence type="ECO:0000256" key="6">
    <source>
        <dbReference type="ARBA" id="ARBA00046571"/>
    </source>
</evidence>
<name>R4UV78_COPFO</name>
<dbReference type="GO" id="GO:1990904">
    <property type="term" value="C:ribonucleoprotein complex"/>
    <property type="evidence" value="ECO:0007669"/>
    <property type="project" value="UniProtKB-KW"/>
</dbReference>
<evidence type="ECO:0000256" key="3">
    <source>
        <dbReference type="ARBA" id="ARBA00023274"/>
    </source>
</evidence>
<reference evidence="8" key="1">
    <citation type="submission" date="2013-02" db="EMBL/GenBank/DDBJ databases">
        <title>Immune-Related transcriptome of Coptotermes formosanus Shiraki workers: the defense mechanism.</title>
        <authorList>
            <person name="Hussain A."/>
            <person name="Li Y.F."/>
            <person name="Wen S.Y."/>
        </authorList>
    </citation>
    <scope>NUCLEOTIDE SEQUENCE</scope>
</reference>
<organism evidence="8">
    <name type="scientific">Coptotermes formosanus</name>
    <name type="common">Formosan subterranean termite</name>
    <dbReference type="NCBI Taxonomy" id="36987"/>
    <lineage>
        <taxon>Eukaryota</taxon>
        <taxon>Metazoa</taxon>
        <taxon>Ecdysozoa</taxon>
        <taxon>Arthropoda</taxon>
        <taxon>Hexapoda</taxon>
        <taxon>Insecta</taxon>
        <taxon>Pterygota</taxon>
        <taxon>Neoptera</taxon>
        <taxon>Polyneoptera</taxon>
        <taxon>Dictyoptera</taxon>
        <taxon>Blattodea</taxon>
        <taxon>Blattoidea</taxon>
        <taxon>Termitoidae</taxon>
        <taxon>Rhinotermitidae</taxon>
        <taxon>Coptotermes</taxon>
    </lineage>
</organism>
<dbReference type="InterPro" id="IPR001197">
    <property type="entry name" value="Ribosomal_uL16_euk_arch"/>
</dbReference>
<sequence length="207" mass="23844">MGRRPAKCYRYIRSKPFPKNKYNRGVPDPKIQRFETGNRVAKTADFPVCVKIIGYERQQVSSEAMEASRICCNRYMTKFAGKEGFHLRIHFHPFHVFRINKMLSTAGADRLQTGMRHAWGKAYGTAAIVNFGQTYLSVRCQKKDLKSAVEACRRASFKFSGDKRVVVSNKIGFTPYTFTEYQKLLEDKGIEDCGNHMKRIYKHGPLN</sequence>
<dbReference type="Gene3D" id="3.90.1170.10">
    <property type="entry name" value="Ribosomal protein L10e/L16"/>
    <property type="match status" value="1"/>
</dbReference>